<keyword evidence="2 3" id="KW-0819">tRNA processing</keyword>
<accession>A0AAV9I8X3</accession>
<dbReference type="Proteomes" id="UP001300502">
    <property type="component" value="Unassembled WGS sequence"/>
</dbReference>
<evidence type="ECO:0000256" key="2">
    <source>
        <dbReference type="ARBA" id="ARBA00022694"/>
    </source>
</evidence>
<comment type="pathway">
    <text evidence="3">tRNA modification; 5-methoxycarbonylmethyl-2-thiouridine-tRNA biosynthesis.</text>
</comment>
<dbReference type="InterPro" id="IPR014729">
    <property type="entry name" value="Rossmann-like_a/b/a_fold"/>
</dbReference>
<dbReference type="Gene3D" id="3.40.50.620">
    <property type="entry name" value="HUPs"/>
    <property type="match status" value="1"/>
</dbReference>
<dbReference type="GO" id="GO:0032447">
    <property type="term" value="P:protein urmylation"/>
    <property type="evidence" value="ECO:0007669"/>
    <property type="project" value="UniProtKB-UniRule"/>
</dbReference>
<dbReference type="GO" id="GO:0016779">
    <property type="term" value="F:nucleotidyltransferase activity"/>
    <property type="evidence" value="ECO:0007669"/>
    <property type="project" value="UniProtKB-UniRule"/>
</dbReference>
<dbReference type="GO" id="GO:0000049">
    <property type="term" value="F:tRNA binding"/>
    <property type="evidence" value="ECO:0007669"/>
    <property type="project" value="InterPro"/>
</dbReference>
<comment type="similarity">
    <text evidence="3">Belongs to the CTU2/NCS2 family.</text>
</comment>
<sequence>MASLCTKCQQRATVYDVGGSKCDYCFQQAIIHNLKTTVSRKGLARFGDSVGLAASGGYASQALIDLLGRSLSEREDGKTTRMKLQVTVFHVDCETPLLQSSEKSRKVIEQLAAKYSFRVCYASEYMSSHQSLKETWERLAWSDVSDISDLEELSRIAVYRMIAILASSHGCKIVFDGLNANSICRNILTNISSGNGFAIPFEVSPIDISGRFSQVSIHHPQRDITDRQLMRYIWIRKVDFVAPNLLLQPVSSVESLTVSFLKELEVEHRSTIPNILRTSSKMEVPLQFSYCSFCRVPVGSNGKLLSTCPDIRLCKACQYRQERMSSNAFQLFLSSFMTMDQLSQ</sequence>
<dbReference type="GO" id="GO:0002143">
    <property type="term" value="P:tRNA wobble position uridine thiolation"/>
    <property type="evidence" value="ECO:0007669"/>
    <property type="project" value="TreeGrafter"/>
</dbReference>
<name>A0AAV9I8X3_9RHOD</name>
<dbReference type="EMBL" id="JANCYU010000020">
    <property type="protein sequence ID" value="KAK4523839.1"/>
    <property type="molecule type" value="Genomic_DNA"/>
</dbReference>
<evidence type="ECO:0000313" key="4">
    <source>
        <dbReference type="EMBL" id="KAK4523839.1"/>
    </source>
</evidence>
<evidence type="ECO:0000313" key="5">
    <source>
        <dbReference type="Proteomes" id="UP001300502"/>
    </source>
</evidence>
<protein>
    <recommendedName>
        <fullName evidence="3">Cytoplasmic tRNA 2-thiolation protein 2</fullName>
    </recommendedName>
</protein>
<organism evidence="4 5">
    <name type="scientific">Galdieria yellowstonensis</name>
    <dbReference type="NCBI Taxonomy" id="3028027"/>
    <lineage>
        <taxon>Eukaryota</taxon>
        <taxon>Rhodophyta</taxon>
        <taxon>Bangiophyceae</taxon>
        <taxon>Galdieriales</taxon>
        <taxon>Galdieriaceae</taxon>
        <taxon>Galdieria</taxon>
    </lineage>
</organism>
<comment type="caution">
    <text evidence="4">The sequence shown here is derived from an EMBL/GenBank/DDBJ whole genome shotgun (WGS) entry which is preliminary data.</text>
</comment>
<comment type="subcellular location">
    <subcellularLocation>
        <location evidence="3">Cytoplasm</location>
    </subcellularLocation>
</comment>
<dbReference type="PANTHER" id="PTHR20882:SF14">
    <property type="entry name" value="CYTOPLASMIC TRNA 2-THIOLATION PROTEIN 2"/>
    <property type="match status" value="1"/>
</dbReference>
<keyword evidence="1 3" id="KW-0963">Cytoplasm</keyword>
<dbReference type="PANTHER" id="PTHR20882">
    <property type="entry name" value="CYTOPLASMIC TRNA 2-THIOLATION PROTEIN 2"/>
    <property type="match status" value="1"/>
</dbReference>
<evidence type="ECO:0000256" key="1">
    <source>
        <dbReference type="ARBA" id="ARBA00022490"/>
    </source>
</evidence>
<dbReference type="InterPro" id="IPR019407">
    <property type="entry name" value="CTU2"/>
</dbReference>
<reference evidence="4 5" key="1">
    <citation type="submission" date="2022-07" db="EMBL/GenBank/DDBJ databases">
        <title>Genome-wide signatures of adaptation to extreme environments.</title>
        <authorList>
            <person name="Cho C.H."/>
            <person name="Yoon H.S."/>
        </authorList>
    </citation>
    <scope>NUCLEOTIDE SEQUENCE [LARGE SCALE GENOMIC DNA]</scope>
    <source>
        <strain evidence="4 5">108.79 E11</strain>
    </source>
</reference>
<proteinExistence type="inferred from homology"/>
<dbReference type="GO" id="GO:0016783">
    <property type="term" value="F:sulfurtransferase activity"/>
    <property type="evidence" value="ECO:0007669"/>
    <property type="project" value="TreeGrafter"/>
</dbReference>
<keyword evidence="5" id="KW-1185">Reference proteome</keyword>
<dbReference type="GO" id="GO:0005829">
    <property type="term" value="C:cytosol"/>
    <property type="evidence" value="ECO:0007669"/>
    <property type="project" value="TreeGrafter"/>
</dbReference>
<gene>
    <name evidence="4" type="ORF">GAYE_SCF00G1735</name>
</gene>
<dbReference type="SUPFAM" id="SSF52402">
    <property type="entry name" value="Adenine nucleotide alpha hydrolases-like"/>
    <property type="match status" value="1"/>
</dbReference>
<comment type="function">
    <text evidence="3">Plays a central role in 2-thiolation of mcm(5)S(2)U at tRNA wobble positions of tRNA(Lys), tRNA(Glu) and tRNA(Gln). May act by forming a heterodimer with NCS6/CTU1 that ligates sulfur from thiocarboxylated URM1 onto the uridine of tRNAs at wobble position.</text>
</comment>
<dbReference type="AlphaFoldDB" id="A0AAV9I8X3"/>
<dbReference type="HAMAP" id="MF_03054">
    <property type="entry name" value="CTU2"/>
    <property type="match status" value="1"/>
</dbReference>
<evidence type="ECO:0000256" key="3">
    <source>
        <dbReference type="HAMAP-Rule" id="MF_03054"/>
    </source>
</evidence>